<evidence type="ECO:0000256" key="15">
    <source>
        <dbReference type="NCBIfam" id="TIGR01072"/>
    </source>
</evidence>
<evidence type="ECO:0000256" key="14">
    <source>
        <dbReference type="ARBA" id="ARBA00047527"/>
    </source>
</evidence>
<dbReference type="Gene3D" id="3.65.10.10">
    <property type="entry name" value="Enolpyruvate transferase domain"/>
    <property type="match status" value="2"/>
</dbReference>
<evidence type="ECO:0000256" key="5">
    <source>
        <dbReference type="ARBA" id="ARBA00022679"/>
    </source>
</evidence>
<comment type="caution">
    <text evidence="17">The sequence shown here is derived from an EMBL/GenBank/DDBJ whole genome shotgun (WGS) entry which is preliminary data.</text>
</comment>
<keyword evidence="6" id="KW-0133">Cell shape</keyword>
<evidence type="ECO:0000256" key="3">
    <source>
        <dbReference type="ARBA" id="ARBA00022490"/>
    </source>
</evidence>
<comment type="catalytic activity">
    <reaction evidence="14">
        <text>phosphoenolpyruvate + UDP-N-acetyl-alpha-D-glucosamine = UDP-N-acetyl-3-O-(1-carboxyvinyl)-alpha-D-glucosamine + phosphate</text>
        <dbReference type="Rhea" id="RHEA:18681"/>
        <dbReference type="ChEBI" id="CHEBI:43474"/>
        <dbReference type="ChEBI" id="CHEBI:57705"/>
        <dbReference type="ChEBI" id="CHEBI:58702"/>
        <dbReference type="ChEBI" id="CHEBI:68483"/>
        <dbReference type="EC" id="2.5.1.7"/>
    </reaction>
</comment>
<keyword evidence="5" id="KW-0808">Transferase</keyword>
<evidence type="ECO:0000256" key="1">
    <source>
        <dbReference type="ARBA" id="ARBA00004496"/>
    </source>
</evidence>
<feature type="domain" description="Enolpyruvate transferase" evidence="16">
    <location>
        <begin position="38"/>
        <end position="450"/>
    </location>
</feature>
<dbReference type="GO" id="GO:0008360">
    <property type="term" value="P:regulation of cell shape"/>
    <property type="evidence" value="ECO:0007669"/>
    <property type="project" value="UniProtKB-KW"/>
</dbReference>
<dbReference type="Pfam" id="PF00275">
    <property type="entry name" value="EPSP_synthase"/>
    <property type="match status" value="1"/>
</dbReference>
<comment type="similarity">
    <text evidence="11">Belongs to the EPSP synthase family. MurA subfamily.</text>
</comment>
<keyword evidence="4" id="KW-0132">Cell division</keyword>
<evidence type="ECO:0000256" key="13">
    <source>
        <dbReference type="ARBA" id="ARBA00039754"/>
    </source>
</evidence>
<reference evidence="17" key="1">
    <citation type="submission" date="2021-01" db="EMBL/GenBank/DDBJ databases">
        <title>Whole genome shotgun sequence of Sinosporangium siamense NBRC 109515.</title>
        <authorList>
            <person name="Komaki H."/>
            <person name="Tamura T."/>
        </authorList>
    </citation>
    <scope>NUCLEOTIDE SEQUENCE</scope>
    <source>
        <strain evidence="17">NBRC 109515</strain>
    </source>
</reference>
<evidence type="ECO:0000256" key="2">
    <source>
        <dbReference type="ARBA" id="ARBA00004752"/>
    </source>
</evidence>
<accession>A0A919V518</accession>
<evidence type="ECO:0000256" key="11">
    <source>
        <dbReference type="ARBA" id="ARBA00038367"/>
    </source>
</evidence>
<evidence type="ECO:0000256" key="4">
    <source>
        <dbReference type="ARBA" id="ARBA00022618"/>
    </source>
</evidence>
<keyword evidence="3" id="KW-0963">Cytoplasm</keyword>
<organism evidence="17 18">
    <name type="scientific">Sinosporangium siamense</name>
    <dbReference type="NCBI Taxonomy" id="1367973"/>
    <lineage>
        <taxon>Bacteria</taxon>
        <taxon>Bacillati</taxon>
        <taxon>Actinomycetota</taxon>
        <taxon>Actinomycetes</taxon>
        <taxon>Streptosporangiales</taxon>
        <taxon>Streptosporangiaceae</taxon>
        <taxon>Sinosporangium</taxon>
    </lineage>
</organism>
<comment type="function">
    <text evidence="10">Cell wall formation. Adds enolpyruvyl to UDP-N-acetylglucosamine.</text>
</comment>
<evidence type="ECO:0000256" key="12">
    <source>
        <dbReference type="ARBA" id="ARBA00039108"/>
    </source>
</evidence>
<dbReference type="InterPro" id="IPR005750">
    <property type="entry name" value="UDP_GlcNAc_COvinyl_MurA"/>
</dbReference>
<dbReference type="AlphaFoldDB" id="A0A919V518"/>
<dbReference type="InterPro" id="IPR050068">
    <property type="entry name" value="MurA_subfamily"/>
</dbReference>
<dbReference type="EC" id="2.5.1.7" evidence="12 15"/>
<dbReference type="GO" id="GO:0008760">
    <property type="term" value="F:UDP-N-acetylglucosamine 1-carboxyvinyltransferase activity"/>
    <property type="evidence" value="ECO:0007669"/>
    <property type="project" value="UniProtKB-UniRule"/>
</dbReference>
<evidence type="ECO:0000259" key="16">
    <source>
        <dbReference type="Pfam" id="PF00275"/>
    </source>
</evidence>
<gene>
    <name evidence="17" type="primary">murA</name>
    <name evidence="17" type="ORF">Ssi02_05770</name>
</gene>
<dbReference type="InterPro" id="IPR001986">
    <property type="entry name" value="Enolpyruvate_Tfrase_dom"/>
</dbReference>
<evidence type="ECO:0000313" key="18">
    <source>
        <dbReference type="Proteomes" id="UP000606172"/>
    </source>
</evidence>
<dbReference type="NCBIfam" id="NF006873">
    <property type="entry name" value="PRK09369.1"/>
    <property type="match status" value="1"/>
</dbReference>
<dbReference type="NCBIfam" id="TIGR01072">
    <property type="entry name" value="murA"/>
    <property type="match status" value="1"/>
</dbReference>
<keyword evidence="9" id="KW-0961">Cell wall biogenesis/degradation</keyword>
<evidence type="ECO:0000256" key="10">
    <source>
        <dbReference type="ARBA" id="ARBA00037534"/>
    </source>
</evidence>
<dbReference type="PANTHER" id="PTHR43783">
    <property type="entry name" value="UDP-N-ACETYLGLUCOSAMINE 1-CARBOXYVINYLTRANSFERASE"/>
    <property type="match status" value="1"/>
</dbReference>
<keyword evidence="18" id="KW-1185">Reference proteome</keyword>
<dbReference type="InterPro" id="IPR036968">
    <property type="entry name" value="Enolpyruvate_Tfrase_sf"/>
</dbReference>
<dbReference type="SUPFAM" id="SSF55205">
    <property type="entry name" value="EPT/RTPC-like"/>
    <property type="match status" value="1"/>
</dbReference>
<dbReference type="InterPro" id="IPR013792">
    <property type="entry name" value="RNA3'P_cycl/enolpyr_Trfase_a/b"/>
</dbReference>
<dbReference type="GO" id="GO:0071555">
    <property type="term" value="P:cell wall organization"/>
    <property type="evidence" value="ECO:0007669"/>
    <property type="project" value="UniProtKB-KW"/>
</dbReference>
<proteinExistence type="inferred from homology"/>
<name>A0A919V518_9ACTN</name>
<dbReference type="Proteomes" id="UP000606172">
    <property type="component" value="Unassembled WGS sequence"/>
</dbReference>
<evidence type="ECO:0000256" key="9">
    <source>
        <dbReference type="ARBA" id="ARBA00023316"/>
    </source>
</evidence>
<dbReference type="CDD" id="cd01555">
    <property type="entry name" value="UdpNAET"/>
    <property type="match status" value="1"/>
</dbReference>
<comment type="pathway">
    <text evidence="2">Cell wall biogenesis; peptidoglycan biosynthesis.</text>
</comment>
<evidence type="ECO:0000256" key="8">
    <source>
        <dbReference type="ARBA" id="ARBA00023306"/>
    </source>
</evidence>
<keyword evidence="7" id="KW-0573">Peptidoglycan synthesis</keyword>
<dbReference type="GO" id="GO:0009252">
    <property type="term" value="P:peptidoglycan biosynthetic process"/>
    <property type="evidence" value="ECO:0007669"/>
    <property type="project" value="UniProtKB-UniRule"/>
</dbReference>
<dbReference type="EMBL" id="BOOW01000006">
    <property type="protein sequence ID" value="GII90346.1"/>
    <property type="molecule type" value="Genomic_DNA"/>
</dbReference>
<evidence type="ECO:0000256" key="7">
    <source>
        <dbReference type="ARBA" id="ARBA00022984"/>
    </source>
</evidence>
<evidence type="ECO:0000313" key="17">
    <source>
        <dbReference type="EMBL" id="GII90346.1"/>
    </source>
</evidence>
<dbReference type="GO" id="GO:0005737">
    <property type="term" value="C:cytoplasm"/>
    <property type="evidence" value="ECO:0007669"/>
    <property type="project" value="UniProtKB-SubCell"/>
</dbReference>
<dbReference type="PANTHER" id="PTHR43783:SF1">
    <property type="entry name" value="UDP-N-ACETYLGLUCOSAMINE 1-CARBOXYVINYLTRANSFERASE"/>
    <property type="match status" value="1"/>
</dbReference>
<evidence type="ECO:0000256" key="6">
    <source>
        <dbReference type="ARBA" id="ARBA00022960"/>
    </source>
</evidence>
<keyword evidence="8" id="KW-0131">Cell cycle</keyword>
<dbReference type="GO" id="GO:0051301">
    <property type="term" value="P:cell division"/>
    <property type="evidence" value="ECO:0007669"/>
    <property type="project" value="UniProtKB-KW"/>
</dbReference>
<comment type="subcellular location">
    <subcellularLocation>
        <location evidence="1">Cytoplasm</location>
    </subcellularLocation>
</comment>
<sequence>MPQVLTPLTEVGRTRLMLSTNGRPYAFHVNEQEVWLIEPSGPLHGDVVVRGSKNGVSKHMVAAMLGTGDSTIHNAPEVGEVGITAAMLEALGIHVDITKDEITVTRGPEINPRVPEAFTGLNRIPILMLGPLLHLAGEAFVPLVGGDPIGRRPVNFHVEALRSMGAEVEVGDTGIAAKAGRLHGTRIELPYPSVGATETILMTAVLAEGKTVIKGAAMEPEVVELALFLQRMGARIELSPDRRIVIEGVEELHGASTWLAGDRIEAFSYLVAGLITGGSVRVHGCPQDRLVTAITTLARMGARFEITDDWLTASAPDGLRAAAVKTDTHPGFMTDWQTPLMVLFTQSQGMSVLHETVFENRLVYVPALQKLGCEIEVFNVCLGGPACRYHDTNAKHSAVVRGVSKLRGADVTLPDIRAGFSAVLAAAVADGTSTLRGVHHIERGYHHPFDQFASLGLNLRREKLPPR</sequence>
<dbReference type="GO" id="GO:0019277">
    <property type="term" value="P:UDP-N-acetylgalactosamine biosynthetic process"/>
    <property type="evidence" value="ECO:0007669"/>
    <property type="project" value="InterPro"/>
</dbReference>
<protein>
    <recommendedName>
        <fullName evidence="13 15">UDP-N-acetylglucosamine 1-carboxyvinyltransferase</fullName>
        <ecNumber evidence="12 15">2.5.1.7</ecNumber>
    </recommendedName>
</protein>